<gene>
    <name evidence="3" type="ORF">VA602_22490</name>
</gene>
<evidence type="ECO:0000259" key="2">
    <source>
        <dbReference type="Pfam" id="PF08332"/>
    </source>
</evidence>
<dbReference type="InterPro" id="IPR016887">
    <property type="entry name" value="UCP028470_steroid_isom-rel"/>
</dbReference>
<dbReference type="InterPro" id="IPR011944">
    <property type="entry name" value="Steroid_delta5-4_isomerase"/>
</dbReference>
<dbReference type="InterPro" id="IPR032710">
    <property type="entry name" value="NTF2-like_dom_sf"/>
</dbReference>
<evidence type="ECO:0000256" key="1">
    <source>
        <dbReference type="SAM" id="SignalP"/>
    </source>
</evidence>
<keyword evidence="1" id="KW-0732">Signal</keyword>
<sequence length="152" mass="17280">MNKMIHWLPLALLGSLSLHAHAAPQPCQPLDEKQAVALFERWNDSLRSGDPEQVANLYENDAVLLPTVSKIPRLTTAERLDYFKHFLADQPSGKLDTHHLSQTCNKATLTGLYTFNFAKTGQQVAARYTFTYRWDGQQWLINHHHSSLLPTT</sequence>
<dbReference type="NCBIfam" id="TIGR02246">
    <property type="entry name" value="SgcJ/EcaC family oxidoreductase"/>
    <property type="match status" value="1"/>
</dbReference>
<accession>A0ABU5VMU5</accession>
<feature type="signal peptide" evidence="1">
    <location>
        <begin position="1"/>
        <end position="22"/>
    </location>
</feature>
<dbReference type="RefSeq" id="WP_153773002.1">
    <property type="nucleotide sequence ID" value="NZ_JAYFUI010000190.1"/>
</dbReference>
<evidence type="ECO:0000313" key="3">
    <source>
        <dbReference type="EMBL" id="MEA5674093.1"/>
    </source>
</evidence>
<proteinExistence type="predicted"/>
<organism evidence="3 4">
    <name type="scientific">Pseudomonas machongensis</name>
    <dbReference type="NCBI Taxonomy" id="3110229"/>
    <lineage>
        <taxon>Bacteria</taxon>
        <taxon>Pseudomonadati</taxon>
        <taxon>Pseudomonadota</taxon>
        <taxon>Gammaproteobacteria</taxon>
        <taxon>Pseudomonadales</taxon>
        <taxon>Pseudomonadaceae</taxon>
        <taxon>Pseudomonas</taxon>
    </lineage>
</organism>
<dbReference type="SUPFAM" id="SSF54427">
    <property type="entry name" value="NTF2-like"/>
    <property type="match status" value="1"/>
</dbReference>
<keyword evidence="4" id="KW-1185">Reference proteome</keyword>
<feature type="chain" id="PRO_5046905636" evidence="1">
    <location>
        <begin position="23"/>
        <end position="152"/>
    </location>
</feature>
<name>A0ABU5VMU5_9PSED</name>
<dbReference type="Gene3D" id="3.10.450.50">
    <property type="match status" value="1"/>
</dbReference>
<dbReference type="Pfam" id="PF08332">
    <property type="entry name" value="CaMKII_AD"/>
    <property type="match status" value="1"/>
</dbReference>
<dbReference type="CDD" id="cd00531">
    <property type="entry name" value="NTF2_like"/>
    <property type="match status" value="1"/>
</dbReference>
<dbReference type="InterPro" id="IPR013543">
    <property type="entry name" value="Ca/CaM-dep_prot_kinase-assoc"/>
</dbReference>
<protein>
    <submittedName>
        <fullName evidence="3">SgcJ/EcaC family oxidoreductase</fullName>
    </submittedName>
</protein>
<dbReference type="PIRSF" id="PIRSF028470">
    <property type="entry name" value="UCP028470"/>
    <property type="match status" value="1"/>
</dbReference>
<dbReference type="Proteomes" id="UP001302573">
    <property type="component" value="Unassembled WGS sequence"/>
</dbReference>
<comment type="caution">
    <text evidence="3">The sequence shown here is derived from an EMBL/GenBank/DDBJ whole genome shotgun (WGS) entry which is preliminary data.</text>
</comment>
<dbReference type="EMBL" id="JAYFUI010000190">
    <property type="protein sequence ID" value="MEA5674093.1"/>
    <property type="molecule type" value="Genomic_DNA"/>
</dbReference>
<evidence type="ECO:0000313" key="4">
    <source>
        <dbReference type="Proteomes" id="UP001302573"/>
    </source>
</evidence>
<feature type="domain" description="Calcium/calmodulin-dependent protein kinase II association-domain" evidence="2">
    <location>
        <begin position="33"/>
        <end position="148"/>
    </location>
</feature>
<reference evidence="3 4" key="1">
    <citation type="submission" date="2023-12" db="EMBL/GenBank/DDBJ databases">
        <title>Pseudomonas machongensis sp. nov., isolated from wilted pepper plants (Capsicum annuum).</title>
        <authorList>
            <person name="Qiu M."/>
            <person name="Li Y."/>
            <person name="Liu Q."/>
            <person name="Zhang X."/>
            <person name="Huang Y."/>
            <person name="Guo R."/>
            <person name="Hu M."/>
            <person name="Zhou J."/>
            <person name="Zhou X."/>
        </authorList>
    </citation>
    <scope>NUCLEOTIDE SEQUENCE [LARGE SCALE GENOMIC DNA]</scope>
    <source>
        <strain evidence="3 4">MH2</strain>
    </source>
</reference>